<dbReference type="OrthoDB" id="4093689at2759"/>
<name>A0A1G4MK41_LACFM</name>
<dbReference type="EMBL" id="LT598491">
    <property type="protein sequence ID" value="SCW04175.1"/>
    <property type="molecule type" value="Genomic_DNA"/>
</dbReference>
<gene>
    <name evidence="1" type="ORF">LAFE_0H07734G</name>
</gene>
<proteinExistence type="predicted"/>
<dbReference type="Gene3D" id="6.10.250.3390">
    <property type="match status" value="1"/>
</dbReference>
<keyword evidence="2" id="KW-1185">Reference proteome</keyword>
<evidence type="ECO:0000313" key="1">
    <source>
        <dbReference type="EMBL" id="SCW04175.1"/>
    </source>
</evidence>
<sequence>MRSRRSPHSAVDHPVVVHAGAREHVSQDDVLRFLAKFIQEREEDADADTAGTLAQLRRVERDFKGLPPAVLDS</sequence>
<dbReference type="Pfam" id="PF08203">
    <property type="entry name" value="RNA_polI_A14"/>
    <property type="match status" value="1"/>
</dbReference>
<dbReference type="STRING" id="4955.A0A1G4MK41"/>
<reference evidence="1 2" key="1">
    <citation type="submission" date="2016-03" db="EMBL/GenBank/DDBJ databases">
        <authorList>
            <person name="Devillers H."/>
        </authorList>
    </citation>
    <scope>NUCLEOTIDE SEQUENCE [LARGE SCALE GENOMIC DNA]</scope>
    <source>
        <strain evidence="1">CBS 6772</strain>
    </source>
</reference>
<dbReference type="AlphaFoldDB" id="A0A1G4MK41"/>
<dbReference type="OMA" id="GPREHVS"/>
<accession>A0A1G4MK41</accession>
<dbReference type="InterPro" id="IPR013239">
    <property type="entry name" value="RNA_polI_Rpa14"/>
</dbReference>
<dbReference type="Proteomes" id="UP000190831">
    <property type="component" value="Chromosome H"/>
</dbReference>
<organism evidence="1 2">
    <name type="scientific">Lachancea fermentati</name>
    <name type="common">Zygosaccharomyces fermentati</name>
    <dbReference type="NCBI Taxonomy" id="4955"/>
    <lineage>
        <taxon>Eukaryota</taxon>
        <taxon>Fungi</taxon>
        <taxon>Dikarya</taxon>
        <taxon>Ascomycota</taxon>
        <taxon>Saccharomycotina</taxon>
        <taxon>Saccharomycetes</taxon>
        <taxon>Saccharomycetales</taxon>
        <taxon>Saccharomycetaceae</taxon>
        <taxon>Lachancea</taxon>
    </lineage>
</organism>
<protein>
    <submittedName>
        <fullName evidence="1">LAFE_0H07734g1_1</fullName>
    </submittedName>
</protein>
<evidence type="ECO:0000313" key="2">
    <source>
        <dbReference type="Proteomes" id="UP000190831"/>
    </source>
</evidence>